<dbReference type="AlphaFoldDB" id="A0A9D4C6V9"/>
<name>A0A9D4C6V9_DREPO</name>
<reference evidence="1" key="1">
    <citation type="journal article" date="2019" name="bioRxiv">
        <title>The Genome of the Zebra Mussel, Dreissena polymorpha: A Resource for Invasive Species Research.</title>
        <authorList>
            <person name="McCartney M.A."/>
            <person name="Auch B."/>
            <person name="Kono T."/>
            <person name="Mallez S."/>
            <person name="Zhang Y."/>
            <person name="Obille A."/>
            <person name="Becker A."/>
            <person name="Abrahante J.E."/>
            <person name="Garbe J."/>
            <person name="Badalamenti J.P."/>
            <person name="Herman A."/>
            <person name="Mangelson H."/>
            <person name="Liachko I."/>
            <person name="Sullivan S."/>
            <person name="Sone E.D."/>
            <person name="Koren S."/>
            <person name="Silverstein K.A.T."/>
            <person name="Beckman K.B."/>
            <person name="Gohl D.M."/>
        </authorList>
    </citation>
    <scope>NUCLEOTIDE SEQUENCE</scope>
    <source>
        <strain evidence="1">Duluth1</strain>
        <tissue evidence="1">Whole animal</tissue>
    </source>
</reference>
<accession>A0A9D4C6V9</accession>
<protein>
    <submittedName>
        <fullName evidence="1">Uncharacterized protein</fullName>
    </submittedName>
</protein>
<comment type="caution">
    <text evidence="1">The sequence shown here is derived from an EMBL/GenBank/DDBJ whole genome shotgun (WGS) entry which is preliminary data.</text>
</comment>
<dbReference type="Proteomes" id="UP000828390">
    <property type="component" value="Unassembled WGS sequence"/>
</dbReference>
<reference evidence="1" key="2">
    <citation type="submission" date="2020-11" db="EMBL/GenBank/DDBJ databases">
        <authorList>
            <person name="McCartney M.A."/>
            <person name="Auch B."/>
            <person name="Kono T."/>
            <person name="Mallez S."/>
            <person name="Becker A."/>
            <person name="Gohl D.M."/>
            <person name="Silverstein K.A.T."/>
            <person name="Koren S."/>
            <person name="Bechman K.B."/>
            <person name="Herman A."/>
            <person name="Abrahante J.E."/>
            <person name="Garbe J."/>
        </authorList>
    </citation>
    <scope>NUCLEOTIDE SEQUENCE</scope>
    <source>
        <strain evidence="1">Duluth1</strain>
        <tissue evidence="1">Whole animal</tissue>
    </source>
</reference>
<keyword evidence="2" id="KW-1185">Reference proteome</keyword>
<proteinExistence type="predicted"/>
<organism evidence="1 2">
    <name type="scientific">Dreissena polymorpha</name>
    <name type="common">Zebra mussel</name>
    <name type="synonym">Mytilus polymorpha</name>
    <dbReference type="NCBI Taxonomy" id="45954"/>
    <lineage>
        <taxon>Eukaryota</taxon>
        <taxon>Metazoa</taxon>
        <taxon>Spiralia</taxon>
        <taxon>Lophotrochozoa</taxon>
        <taxon>Mollusca</taxon>
        <taxon>Bivalvia</taxon>
        <taxon>Autobranchia</taxon>
        <taxon>Heteroconchia</taxon>
        <taxon>Euheterodonta</taxon>
        <taxon>Imparidentia</taxon>
        <taxon>Neoheterodontei</taxon>
        <taxon>Myida</taxon>
        <taxon>Dreissenoidea</taxon>
        <taxon>Dreissenidae</taxon>
        <taxon>Dreissena</taxon>
    </lineage>
</organism>
<dbReference type="EMBL" id="JAIWYP010000013">
    <property type="protein sequence ID" value="KAH3718252.1"/>
    <property type="molecule type" value="Genomic_DNA"/>
</dbReference>
<gene>
    <name evidence="1" type="ORF">DPMN_061053</name>
</gene>
<evidence type="ECO:0000313" key="1">
    <source>
        <dbReference type="EMBL" id="KAH3718252.1"/>
    </source>
</evidence>
<evidence type="ECO:0000313" key="2">
    <source>
        <dbReference type="Proteomes" id="UP000828390"/>
    </source>
</evidence>
<sequence>MTTINVEGIEGYPGSFALLHRLCHFRYQSSTFGDRWKLLEKFKVCTFQLLLLPPNFATIERVFPGVGWPGELH</sequence>